<dbReference type="EMBL" id="JAUSUO010000002">
    <property type="protein sequence ID" value="MDQ0342539.1"/>
    <property type="molecule type" value="Genomic_DNA"/>
</dbReference>
<keyword evidence="2" id="KW-1185">Reference proteome</keyword>
<name>A0ABU0D2B3_9BACI</name>
<gene>
    <name evidence="1" type="ORF">J2S14_001351</name>
</gene>
<organism evidence="1 2">
    <name type="scientific">Lederbergia wuyishanensis</name>
    <dbReference type="NCBI Taxonomy" id="1347903"/>
    <lineage>
        <taxon>Bacteria</taxon>
        <taxon>Bacillati</taxon>
        <taxon>Bacillota</taxon>
        <taxon>Bacilli</taxon>
        <taxon>Bacillales</taxon>
        <taxon>Bacillaceae</taxon>
        <taxon>Lederbergia</taxon>
    </lineage>
</organism>
<accession>A0ABU0D2B3</accession>
<reference evidence="1 2" key="1">
    <citation type="submission" date="2023-07" db="EMBL/GenBank/DDBJ databases">
        <title>Genomic Encyclopedia of Type Strains, Phase IV (KMG-IV): sequencing the most valuable type-strain genomes for metagenomic binning, comparative biology and taxonomic classification.</title>
        <authorList>
            <person name="Goeker M."/>
        </authorList>
    </citation>
    <scope>NUCLEOTIDE SEQUENCE [LARGE SCALE GENOMIC DNA]</scope>
    <source>
        <strain evidence="1 2">DSM 27848</strain>
    </source>
</reference>
<protein>
    <submittedName>
        <fullName evidence="1">Uncharacterized protein</fullName>
    </submittedName>
</protein>
<sequence>MEKSLWSANDYYDVAKHLAGVQGLEDAIPDSGDVGSVSEYYKEKASLRELDGYLKILGGA</sequence>
<dbReference type="Proteomes" id="UP001232343">
    <property type="component" value="Unassembled WGS sequence"/>
</dbReference>
<proteinExistence type="predicted"/>
<comment type="caution">
    <text evidence="1">The sequence shown here is derived from an EMBL/GenBank/DDBJ whole genome shotgun (WGS) entry which is preliminary data.</text>
</comment>
<evidence type="ECO:0000313" key="2">
    <source>
        <dbReference type="Proteomes" id="UP001232343"/>
    </source>
</evidence>
<evidence type="ECO:0000313" key="1">
    <source>
        <dbReference type="EMBL" id="MDQ0342539.1"/>
    </source>
</evidence>